<evidence type="ECO:0000313" key="7">
    <source>
        <dbReference type="Proteomes" id="UP000041254"/>
    </source>
</evidence>
<evidence type="ECO:0000256" key="1">
    <source>
        <dbReference type="ARBA" id="ARBA00006442"/>
    </source>
</evidence>
<comment type="similarity">
    <text evidence="1">Belongs to the FAD-dependent oxidoreductase family.</text>
</comment>
<dbReference type="OMA" id="QTEPWIN"/>
<dbReference type="GO" id="GO:0050660">
    <property type="term" value="F:flavin adenine dinucleotide binding"/>
    <property type="evidence" value="ECO:0007669"/>
    <property type="project" value="TreeGrafter"/>
</dbReference>
<dbReference type="SUPFAM" id="SSF51905">
    <property type="entry name" value="FAD/NAD(P)-binding domain"/>
    <property type="match status" value="1"/>
</dbReference>
<dbReference type="Pfam" id="PF07992">
    <property type="entry name" value="Pyr_redox_2"/>
    <property type="match status" value="1"/>
</dbReference>
<protein>
    <recommendedName>
        <fullName evidence="5">FAD/NAD(P)-binding domain-containing protein</fullName>
    </recommendedName>
</protein>
<dbReference type="GO" id="GO:0005737">
    <property type="term" value="C:cytoplasm"/>
    <property type="evidence" value="ECO:0007669"/>
    <property type="project" value="TreeGrafter"/>
</dbReference>
<dbReference type="GO" id="GO:0004174">
    <property type="term" value="F:electron-transferring-flavoprotein dehydrogenase activity"/>
    <property type="evidence" value="ECO:0007669"/>
    <property type="project" value="TreeGrafter"/>
</dbReference>
<reference evidence="6 7" key="1">
    <citation type="submission" date="2014-11" db="EMBL/GenBank/DDBJ databases">
        <authorList>
            <person name="Zhu J."/>
            <person name="Qi W."/>
            <person name="Song R."/>
        </authorList>
    </citation>
    <scope>NUCLEOTIDE SEQUENCE [LARGE SCALE GENOMIC DNA]</scope>
</reference>
<dbReference type="Gene3D" id="3.50.50.100">
    <property type="match status" value="1"/>
</dbReference>
<dbReference type="EMBL" id="CDMY01000217">
    <property type="protein sequence ID" value="CEL94337.1"/>
    <property type="molecule type" value="Genomic_DNA"/>
</dbReference>
<gene>
    <name evidence="6" type="ORF">Vbra_2003</name>
</gene>
<evidence type="ECO:0000313" key="6">
    <source>
        <dbReference type="EMBL" id="CEL94337.1"/>
    </source>
</evidence>
<keyword evidence="3" id="KW-0274">FAD</keyword>
<dbReference type="STRING" id="1169540.A0A0G4EFT1"/>
<dbReference type="InterPro" id="IPR023753">
    <property type="entry name" value="FAD/NAD-binding_dom"/>
</dbReference>
<name>A0A0G4EFT1_VITBC</name>
<dbReference type="PRINTS" id="PR00368">
    <property type="entry name" value="FADPNR"/>
</dbReference>
<organism evidence="6 7">
    <name type="scientific">Vitrella brassicaformis (strain CCMP3155)</name>
    <dbReference type="NCBI Taxonomy" id="1169540"/>
    <lineage>
        <taxon>Eukaryota</taxon>
        <taxon>Sar</taxon>
        <taxon>Alveolata</taxon>
        <taxon>Colpodellida</taxon>
        <taxon>Vitrellaceae</taxon>
        <taxon>Vitrella</taxon>
    </lineage>
</organism>
<dbReference type="PANTHER" id="PTHR43735">
    <property type="entry name" value="APOPTOSIS-INDUCING FACTOR 1"/>
    <property type="match status" value="1"/>
</dbReference>
<keyword evidence="2" id="KW-0285">Flavoprotein</keyword>
<dbReference type="PRINTS" id="PR00411">
    <property type="entry name" value="PNDRDTASEI"/>
</dbReference>
<evidence type="ECO:0000256" key="3">
    <source>
        <dbReference type="ARBA" id="ARBA00022827"/>
    </source>
</evidence>
<evidence type="ECO:0000256" key="4">
    <source>
        <dbReference type="ARBA" id="ARBA00023002"/>
    </source>
</evidence>
<dbReference type="Proteomes" id="UP000041254">
    <property type="component" value="Unassembled WGS sequence"/>
</dbReference>
<dbReference type="AlphaFoldDB" id="A0A0G4EFT1"/>
<proteinExistence type="inferred from homology"/>
<dbReference type="InterPro" id="IPR036188">
    <property type="entry name" value="FAD/NAD-bd_sf"/>
</dbReference>
<accession>A0A0G4EFT1</accession>
<evidence type="ECO:0000256" key="2">
    <source>
        <dbReference type="ARBA" id="ARBA00022630"/>
    </source>
</evidence>
<dbReference type="PANTHER" id="PTHR43735:SF3">
    <property type="entry name" value="FERROPTOSIS SUPPRESSOR PROTEIN 1"/>
    <property type="match status" value="1"/>
</dbReference>
<dbReference type="VEuPathDB" id="CryptoDB:Vbra_2003"/>
<keyword evidence="4" id="KW-0560">Oxidoreductase</keyword>
<sequence length="410" mass="42946">MGGFCSQPQRSAKHVVIVGGGLGGKSMAGLADTAFAVTLVEKRGAMIYKIGMPRGLVDTSFATDCLVPYDKLMPNGGTVRTGVAVTRVDGSASKVHLDNGSDLSYDYLILAVGARSHSPCEPPPNACDETSTAGIIEYFKKVCEEIKTASRVVLVGGGPVGVELAGEIRQAFGAEKSITVCHSGPAPCHNQQGIDTPAAFQKKLLDACKAQNIDLKLNVKADLSTPAVQEQLAQKGYATGDLPITLSDGEVIQADMVISCIGATPGGQTLEGVTLDGKGAIKVNEHLQVEGFDAGNVFAIGDCTNTQELRLSGTAAGKYKMGMMGATGNADVVFDNIKAIEKGKKPSAKIVQPPKTAMMIVPVGTHDKKMGAVVAPVPNMRHGTLMGFKQKDYFLKIQRDIMNAPLSAKK</sequence>
<evidence type="ECO:0000259" key="5">
    <source>
        <dbReference type="Pfam" id="PF07992"/>
    </source>
</evidence>
<feature type="domain" description="FAD/NAD(P)-binding" evidence="5">
    <location>
        <begin position="14"/>
        <end position="307"/>
    </location>
</feature>
<dbReference type="OrthoDB" id="202203at2759"/>
<keyword evidence="7" id="KW-1185">Reference proteome</keyword>
<dbReference type="InParanoid" id="A0A0G4EFT1"/>